<dbReference type="Proteomes" id="UP000391834">
    <property type="component" value="Unassembled WGS sequence"/>
</dbReference>
<comment type="caution">
    <text evidence="9">The sequence shown here is derived from an EMBL/GenBank/DDBJ whole genome shotgun (WGS) entry which is preliminary data.</text>
</comment>
<evidence type="ECO:0000256" key="3">
    <source>
        <dbReference type="ARBA" id="ARBA00022801"/>
    </source>
</evidence>
<dbReference type="Pfam" id="PF01432">
    <property type="entry name" value="Peptidase_M3"/>
    <property type="match status" value="1"/>
</dbReference>
<keyword evidence="4 6" id="KW-0862">Zinc</keyword>
<dbReference type="SUPFAM" id="SSF55486">
    <property type="entry name" value="Metalloproteases ('zincins'), catalytic domain"/>
    <property type="match status" value="1"/>
</dbReference>
<keyword evidence="5 6" id="KW-0482">Metalloprotease</keyword>
<evidence type="ECO:0000256" key="5">
    <source>
        <dbReference type="ARBA" id="ARBA00023049"/>
    </source>
</evidence>
<dbReference type="GO" id="GO:0004222">
    <property type="term" value="F:metalloendopeptidase activity"/>
    <property type="evidence" value="ECO:0007669"/>
    <property type="project" value="InterPro"/>
</dbReference>
<evidence type="ECO:0000256" key="2">
    <source>
        <dbReference type="ARBA" id="ARBA00022723"/>
    </source>
</evidence>
<keyword evidence="3 6" id="KW-0378">Hydrolase</keyword>
<comment type="cofactor">
    <cofactor evidence="6">
        <name>Zn(2+)</name>
        <dbReference type="ChEBI" id="CHEBI:29105"/>
    </cofactor>
    <text evidence="6">Binds 1 zinc ion.</text>
</comment>
<evidence type="ECO:0000313" key="10">
    <source>
        <dbReference type="Proteomes" id="UP000391834"/>
    </source>
</evidence>
<accession>A0A5M4B2H6</accession>
<keyword evidence="1 6" id="KW-0645">Protease</keyword>
<evidence type="ECO:0000256" key="1">
    <source>
        <dbReference type="ARBA" id="ARBA00022670"/>
    </source>
</evidence>
<proteinExistence type="inferred from homology"/>
<dbReference type="EMBL" id="BLAX01000001">
    <property type="protein sequence ID" value="GET34359.1"/>
    <property type="molecule type" value="Genomic_DNA"/>
</dbReference>
<dbReference type="GO" id="GO:0006508">
    <property type="term" value="P:proteolysis"/>
    <property type="evidence" value="ECO:0007669"/>
    <property type="project" value="UniProtKB-KW"/>
</dbReference>
<organism evidence="9 10">
    <name type="scientific">Prolixibacter bellariivorans</name>
    <dbReference type="NCBI Taxonomy" id="314319"/>
    <lineage>
        <taxon>Bacteria</taxon>
        <taxon>Pseudomonadati</taxon>
        <taxon>Bacteroidota</taxon>
        <taxon>Bacteroidia</taxon>
        <taxon>Marinilabiliales</taxon>
        <taxon>Prolixibacteraceae</taxon>
        <taxon>Prolixibacter</taxon>
    </lineage>
</organism>
<keyword evidence="2 6" id="KW-0479">Metal-binding</keyword>
<dbReference type="Gene3D" id="1.10.1370.30">
    <property type="match status" value="1"/>
</dbReference>
<comment type="similarity">
    <text evidence="6">Belongs to the peptidase M3 family.</text>
</comment>
<dbReference type="InterPro" id="IPR001567">
    <property type="entry name" value="Pept_M3A_M3B_dom"/>
</dbReference>
<keyword evidence="10" id="KW-1185">Reference proteome</keyword>
<evidence type="ECO:0000256" key="6">
    <source>
        <dbReference type="RuleBase" id="RU003435"/>
    </source>
</evidence>
<reference evidence="9 10" key="1">
    <citation type="submission" date="2019-10" db="EMBL/GenBank/DDBJ databases">
        <title>Prolixibacter strains distinguished by the presence of nitrate reductase genes were adept at nitrate-dependent anaerobic corrosion of metallic iron and carbon steel.</title>
        <authorList>
            <person name="Iino T."/>
            <person name="Shono N."/>
            <person name="Ito K."/>
            <person name="Nakamura R."/>
            <person name="Sueoka K."/>
            <person name="Harayama S."/>
            <person name="Ohkuma M."/>
        </authorList>
    </citation>
    <scope>NUCLEOTIDE SEQUENCE [LARGE SCALE GENOMIC DNA]</scope>
    <source>
        <strain evidence="9 10">JCM 13498</strain>
    </source>
</reference>
<name>A0A5M4B2H6_9BACT</name>
<sequence length="507" mass="59606">MLIKKLNQMKKSQTIILIALGLFLSSTVNAPDKTIAEYLNQKEKVYEKLCMEKGLEVWNSYTNPDWSGQDQSKEKFMKFFGDAVLNNNISQWYHNINSIKNDTLRRRVELWHKIVTTAQVNFDPKIIRLQSKLEKKLSHHDYSASVEERKKTESEIEKLIHLRNEKAKSLGYGNYAYMVLQNTGIDTVWFEKIINLIDLETRQGYVHFLSKINRTQNNVEYADIRPYLIKTDHLTDLNLVKNEEKQQFLEMILNNIGIDMNKLPIRFTFRKLPPGLGGFGDAIEIPNDSRAVARKELSFYYLLHEIGHGLQWTHVKMKSPVLKGYEWCMGNIPSMYYEGMAETVAKFSDVPFYLKKYGYTKSQIDSIANEKKFLAAFYLRYKLVNSLFEIELYKDPTKSAAEIKHELFKKYLFVDMDFSKKPNLIMISYVSYPVYEQNYLFADIISWQIHQFLKKKFGKKYYLNKQAGEFLVDKLWQNGELIPWQNRIENATGKNPDIEGYLKAKKF</sequence>
<protein>
    <recommendedName>
        <fullName evidence="8">Peptidase M3A/M3B catalytic domain-containing protein</fullName>
    </recommendedName>
</protein>
<gene>
    <name evidence="9" type="ORF">PbJCM13498_32220</name>
</gene>
<evidence type="ECO:0000256" key="4">
    <source>
        <dbReference type="ARBA" id="ARBA00022833"/>
    </source>
</evidence>
<evidence type="ECO:0000259" key="8">
    <source>
        <dbReference type="Pfam" id="PF01432"/>
    </source>
</evidence>
<dbReference type="AlphaFoldDB" id="A0A5M4B2H6"/>
<feature type="domain" description="Peptidase M3A/M3B catalytic" evidence="8">
    <location>
        <begin position="301"/>
        <end position="505"/>
    </location>
</feature>
<feature type="chain" id="PRO_5024285923" description="Peptidase M3A/M3B catalytic domain-containing protein" evidence="7">
    <location>
        <begin position="31"/>
        <end position="507"/>
    </location>
</feature>
<dbReference type="GO" id="GO:0046872">
    <property type="term" value="F:metal ion binding"/>
    <property type="evidence" value="ECO:0007669"/>
    <property type="project" value="UniProtKB-UniRule"/>
</dbReference>
<feature type="signal peptide" evidence="7">
    <location>
        <begin position="1"/>
        <end position="30"/>
    </location>
</feature>
<evidence type="ECO:0000313" key="9">
    <source>
        <dbReference type="EMBL" id="GET34359.1"/>
    </source>
</evidence>
<keyword evidence="7" id="KW-0732">Signal</keyword>
<evidence type="ECO:0000256" key="7">
    <source>
        <dbReference type="SAM" id="SignalP"/>
    </source>
</evidence>